<protein>
    <submittedName>
        <fullName evidence="5">AAA+ ATPase domain-containing protein</fullName>
    </submittedName>
</protein>
<dbReference type="GO" id="GO:0005525">
    <property type="term" value="F:GTP binding"/>
    <property type="evidence" value="ECO:0007669"/>
    <property type="project" value="InterPro"/>
</dbReference>
<reference evidence="5" key="1">
    <citation type="submission" date="2022-11" db="UniProtKB">
        <authorList>
            <consortium name="WormBaseParasite"/>
        </authorList>
    </citation>
    <scope>IDENTIFICATION</scope>
</reference>
<dbReference type="SUPFAM" id="SSF52540">
    <property type="entry name" value="P-loop containing nucleoside triphosphate hydrolases"/>
    <property type="match status" value="2"/>
</dbReference>
<dbReference type="PROSITE" id="PS00675">
    <property type="entry name" value="SIGMA54_INTERACT_1"/>
    <property type="match status" value="1"/>
</dbReference>
<dbReference type="InterPro" id="IPR006703">
    <property type="entry name" value="G_AIG1"/>
</dbReference>
<dbReference type="InterPro" id="IPR003593">
    <property type="entry name" value="AAA+_ATPase"/>
</dbReference>
<name>A0A914YWL8_9BILA</name>
<dbReference type="SMART" id="SM00382">
    <property type="entry name" value="AAA"/>
    <property type="match status" value="1"/>
</dbReference>
<dbReference type="InterPro" id="IPR027417">
    <property type="entry name" value="P-loop_NTPase"/>
</dbReference>
<keyword evidence="2" id="KW-0547">Nucleotide-binding</keyword>
<proteinExistence type="inferred from homology"/>
<dbReference type="Proteomes" id="UP000887577">
    <property type="component" value="Unplaced"/>
</dbReference>
<evidence type="ECO:0000313" key="5">
    <source>
        <dbReference type="WBParaSite" id="PSU_v2.g4365.t1"/>
    </source>
</evidence>
<dbReference type="Pfam" id="PF04548">
    <property type="entry name" value="AIG1"/>
    <property type="match status" value="1"/>
</dbReference>
<evidence type="ECO:0000256" key="1">
    <source>
        <dbReference type="ARBA" id="ARBA00008535"/>
    </source>
</evidence>
<feature type="domain" description="AAA+ ATPase" evidence="3">
    <location>
        <begin position="599"/>
        <end position="757"/>
    </location>
</feature>
<evidence type="ECO:0000256" key="2">
    <source>
        <dbReference type="ARBA" id="ARBA00022741"/>
    </source>
</evidence>
<dbReference type="AlphaFoldDB" id="A0A914YWL8"/>
<dbReference type="WBParaSite" id="PSU_v2.g4365.t1">
    <property type="protein sequence ID" value="PSU_v2.g4365.t1"/>
    <property type="gene ID" value="PSU_v2.g4365"/>
</dbReference>
<organism evidence="4 5">
    <name type="scientific">Panagrolaimus superbus</name>
    <dbReference type="NCBI Taxonomy" id="310955"/>
    <lineage>
        <taxon>Eukaryota</taxon>
        <taxon>Metazoa</taxon>
        <taxon>Ecdysozoa</taxon>
        <taxon>Nematoda</taxon>
        <taxon>Chromadorea</taxon>
        <taxon>Rhabditida</taxon>
        <taxon>Tylenchina</taxon>
        <taxon>Panagrolaimomorpha</taxon>
        <taxon>Panagrolaimoidea</taxon>
        <taxon>Panagrolaimidae</taxon>
        <taxon>Panagrolaimus</taxon>
    </lineage>
</organism>
<dbReference type="PANTHER" id="PTHR32046:SF11">
    <property type="entry name" value="IMMUNE-ASSOCIATED NUCLEOTIDE-BINDING PROTEIN 10-LIKE"/>
    <property type="match status" value="1"/>
</dbReference>
<evidence type="ECO:0000259" key="3">
    <source>
        <dbReference type="SMART" id="SM00382"/>
    </source>
</evidence>
<keyword evidence="4" id="KW-1185">Reference proteome</keyword>
<dbReference type="Gene3D" id="3.40.50.300">
    <property type="entry name" value="P-loop containing nucleotide triphosphate hydrolases"/>
    <property type="match status" value="1"/>
</dbReference>
<comment type="similarity">
    <text evidence="1">Belongs to the TRAFAC class TrmE-Era-EngA-EngB-Septin-like GTPase superfamily. AIG1/Toc34/Toc159-like paraseptin GTPase family. IAN subfamily.</text>
</comment>
<dbReference type="InterPro" id="IPR025662">
    <property type="entry name" value="Sigma_54_int_dom_ATP-bd_1"/>
</dbReference>
<accession>A0A914YWL8</accession>
<evidence type="ECO:0000313" key="4">
    <source>
        <dbReference type="Proteomes" id="UP000887577"/>
    </source>
</evidence>
<dbReference type="PANTHER" id="PTHR32046">
    <property type="entry name" value="G DOMAIN-CONTAINING PROTEIN"/>
    <property type="match status" value="1"/>
</dbReference>
<sequence length="971" mass="111749">MEEKYGNILSFRATVDPGQWYDIRSEGLQHQTLYDAKIHEFCPNSNPTFDINLIDSINFGEGLCETLKISADSFVRNISDSKNITFMYFVLPPAPKYVLIKVEKIFKQKRAKFVNTVPDTTHFVKNVHYGNIVLVRIVPKCEDTNLNIITENFDEFLLNSKNFGNDFLVESLTNFDEWKHHESINAAMEYANQRIEWREEKRVVRFDLQKIDSKKVLWQEEEDFEGILERILRINFLCHLMEIFLRRAGNDKIDPTKLPTRKYFANLLELGKIIDEKGKTLLENDLINPTANFSVNEAHEYAKGFFQDMLILKADCQRFLKKRAQLIHKPKFENEVMDRNIIIFNLFHSIYGFLSRNNFELHFGKLFHVIRAPKHQTIINLKQQRNQKILIINGEKSVQEIQYYYETFEAQKIFLICLSSDHITLESNIILNDKSEKALYFQGCQESYNLGHFEPTNVSHHEEINSKSLLPWTTLPCPCKKSAKDRIWICTKCKEIVQNYDETSLICNCGISSLVEDHFKCINENHSTNFLNFDQNSNTKLSHNQFKADENANDEIIENIFYNPETALTYQKHPKIKKLNGAARKKFENATKAKSVRSKTINIVVIGESGVGKSTLLNAIANYLKFETAEMALKNDLEYIIPCQFKVFYDDFSERLVSIGNSDKNEQYQFETSESTALSTTQECKEHSFEFKGYKINFIDTPGLSDTLGIEKDERNLEKIRSFICAMDSLHAICFVVKANEARMDIAFSKAMNDLLSIFPKSALSKIIFFMTHSRGTLYGPGDTMTPLTAVSLSLAAAKGVTFPLSSANIFCVDNEAFLYLCAKHCGIEYSEASLADFENSWKKTKQATLKFFNKVTTSKPLATVEIQIIKDLENVLQEQKEILYHKHSGCLLIFHYLTAKALELLELGNSANAYLKDINLEMIKDEAEHCNVKIDHITPSTLLSFINFCLECESGETPVADSFIDKYFSE</sequence>